<gene>
    <name evidence="1" type="ORF">HKW67_04410</name>
</gene>
<accession>A0A6M4IRE4</accession>
<evidence type="ECO:0000313" key="1">
    <source>
        <dbReference type="EMBL" id="QJR34811.1"/>
    </source>
</evidence>
<name>A0A6M4IRE4_9BACT</name>
<dbReference type="RefSeq" id="WP_171224239.1">
    <property type="nucleotide sequence ID" value="NZ_CP053085.1"/>
</dbReference>
<dbReference type="EMBL" id="CP053085">
    <property type="protein sequence ID" value="QJR34811.1"/>
    <property type="molecule type" value="Genomic_DNA"/>
</dbReference>
<proteinExistence type="predicted"/>
<keyword evidence="2" id="KW-1185">Reference proteome</keyword>
<protein>
    <submittedName>
        <fullName evidence="1">Uncharacterized protein</fullName>
    </submittedName>
</protein>
<dbReference type="AlphaFoldDB" id="A0A6M4IRE4"/>
<reference evidence="1 2" key="1">
    <citation type="submission" date="2020-05" db="EMBL/GenBank/DDBJ databases">
        <title>Complete genome sequence of Gemmatimonas greenlandica TET16.</title>
        <authorList>
            <person name="Zeng Y."/>
        </authorList>
    </citation>
    <scope>NUCLEOTIDE SEQUENCE [LARGE SCALE GENOMIC DNA]</scope>
    <source>
        <strain evidence="1 2">TET16</strain>
    </source>
</reference>
<dbReference type="KEGG" id="ggr:HKW67_04410"/>
<sequence>MGLWTEWRAQRERSRRASAYLGQLLRSPEHTDIAWLASLGVSEAVALRELTFAKRAIGLVVAERDALDDRTASDVAHQLAPVISREARATVGLGREWGERWRAYTAALAVRGNVESPATRLARVLLGGAGIHDPSTEQLVRATQFVNETRGAANVVLRDVFGVASLPEDIRPSALRG</sequence>
<dbReference type="Proteomes" id="UP000500938">
    <property type="component" value="Chromosome"/>
</dbReference>
<evidence type="ECO:0000313" key="2">
    <source>
        <dbReference type="Proteomes" id="UP000500938"/>
    </source>
</evidence>
<organism evidence="1 2">
    <name type="scientific">Gemmatimonas groenlandica</name>
    <dbReference type="NCBI Taxonomy" id="2732249"/>
    <lineage>
        <taxon>Bacteria</taxon>
        <taxon>Pseudomonadati</taxon>
        <taxon>Gemmatimonadota</taxon>
        <taxon>Gemmatimonadia</taxon>
        <taxon>Gemmatimonadales</taxon>
        <taxon>Gemmatimonadaceae</taxon>
        <taxon>Gemmatimonas</taxon>
    </lineage>
</organism>